<keyword evidence="4" id="KW-1185">Reference proteome</keyword>
<feature type="domain" description="ToxR activated gene A lipoprotein" evidence="2">
    <location>
        <begin position="508"/>
        <end position="611"/>
    </location>
</feature>
<dbReference type="PANTHER" id="PTHR39540">
    <property type="match status" value="1"/>
</dbReference>
<evidence type="ECO:0000256" key="1">
    <source>
        <dbReference type="SAM" id="MobiDB-lite"/>
    </source>
</evidence>
<dbReference type="EMBL" id="VCIZ01000023">
    <property type="protein sequence ID" value="TSP09637.1"/>
    <property type="molecule type" value="Genomic_DNA"/>
</dbReference>
<evidence type="ECO:0000313" key="3">
    <source>
        <dbReference type="EMBL" id="TSP09637.1"/>
    </source>
</evidence>
<accession>A0ABY3EFD6</accession>
<reference evidence="3 4" key="1">
    <citation type="submission" date="2019-05" db="EMBL/GenBank/DDBJ databases">
        <title>Whole genome sequence analysis of Cupriavidus campinensis S14E4C strain.</title>
        <authorList>
            <person name="Abbaszade G."/>
            <person name="Szabo A."/>
            <person name="Toumi M."/>
            <person name="Toth E."/>
        </authorList>
    </citation>
    <scope>NUCLEOTIDE SEQUENCE [LARGE SCALE GENOMIC DNA]</scope>
    <source>
        <strain evidence="3 4">S14E4C</strain>
    </source>
</reference>
<dbReference type="InterPro" id="IPR022218">
    <property type="entry name" value="TagA_dom"/>
</dbReference>
<dbReference type="Pfam" id="PF12561">
    <property type="entry name" value="TagA"/>
    <property type="match status" value="1"/>
</dbReference>
<feature type="region of interest" description="Disordered" evidence="1">
    <location>
        <begin position="36"/>
        <end position="65"/>
    </location>
</feature>
<feature type="compositionally biased region" description="Basic and acidic residues" evidence="1">
    <location>
        <begin position="440"/>
        <end position="452"/>
    </location>
</feature>
<gene>
    <name evidence="3" type="ORF">FGG12_26585</name>
</gene>
<dbReference type="PANTHER" id="PTHR39540:SF1">
    <property type="entry name" value="DICTOMALLEIN-1-RELATED"/>
    <property type="match status" value="1"/>
</dbReference>
<proteinExistence type="predicted"/>
<protein>
    <recommendedName>
        <fullName evidence="2">ToxR activated gene A lipoprotein domain-containing protein</fullName>
    </recommendedName>
</protein>
<evidence type="ECO:0000313" key="4">
    <source>
        <dbReference type="Proteomes" id="UP000318943"/>
    </source>
</evidence>
<dbReference type="Pfam" id="PF10462">
    <property type="entry name" value="Peptidase_M66"/>
    <property type="match status" value="1"/>
</dbReference>
<organism evidence="3 4">
    <name type="scientific">Cupriavidus campinensis</name>
    <dbReference type="NCBI Taxonomy" id="151783"/>
    <lineage>
        <taxon>Bacteria</taxon>
        <taxon>Pseudomonadati</taxon>
        <taxon>Pseudomonadota</taxon>
        <taxon>Betaproteobacteria</taxon>
        <taxon>Burkholderiales</taxon>
        <taxon>Burkholderiaceae</taxon>
        <taxon>Cupriavidus</taxon>
    </lineage>
</organism>
<dbReference type="InterPro" id="IPR051256">
    <property type="entry name" value="Dictomallein"/>
</dbReference>
<evidence type="ECO:0000259" key="2">
    <source>
        <dbReference type="Pfam" id="PF12561"/>
    </source>
</evidence>
<comment type="caution">
    <text evidence="3">The sequence shown here is derived from an EMBL/GenBank/DDBJ whole genome shotgun (WGS) entry which is preliminary data.</text>
</comment>
<sequence length="955" mass="103167">MFQSPFHSPTRTQGALASLLLCALIAGCGGDGGGDGGGVDDANTTPASSPPSISDTGLPPDSGPIDVLPAPEPRYDTRTHTLAGKFEFGQTHMVESKETRIAPSLSTGRNTMVLFTPTSAIPSSKPMFIEAIENGRSLGRYALKPPEQLPRFVESRLTPVDLPSYSDKAWSGLVPAGWVRADVTLSVGYDDVSHVRQTVDAWRTSTAMPALTPATTLTLGRVKFTMFGDGTENTDTVNARKLMRDYFAVMPVTQLRLVDYAPVHWDYMIAQSGSTPPTRVTSDAAFRAAGNSSYYGSLKQWTIRTSMANTGRGLLTGIYGDSSPYSFGTYVGQGRYRNSSGALIDMDDIGAAGGWTGWSAIWWNTDCGNAFAHEVGHSYTFGHFTGGTAANWKIAEEYPKDGTWLPTHPQPVDVVRNAFRTWYKVAGTPVAGDTANGLAGKRDPMNGGERSDAQSCFPPYTAYHARKFQQWMKQTPTLREQDHQAGVYAQDEQSGTYLRTTPASDALAPARVNVPVLTLIGTLAASTAPDARQIYPALYAASGNTFVMPNPFAAGLPAAYQGARYFVEVRFADGHREYTLIPQRQLTLPTDLKHFSMNVALDDHPVAATLYEAAQGYPAITLTQSTALFTRQLAPAGSLPTVQEMGQDSIGHAADIHLSDMCIQAPCGRQAADVSWYPQPGTEMYATLRAGGSATPATASAASGFYAYTRLVVPMKGPDGQTRAVIVRAARTHETTSGISLSPIDTPASPAQTTSNFQRIAVWAMMEDNPDLPAGYYATEEPVVLDVHARQGSHDAVVDDLRIHVSFFRPEQVTATAFPFQRAGFQYPNSSIFFMAKDGRQGPGAGKWAYDKSPARLTALVENVDTHERFEMVLDGYKQNCGYGHWQFAMNDGGNHAKNCADTLVVAFDPAKNAALPAGHYVSPADTPLTLTAHAWHINAKKLHELSIRWDVVIP</sequence>
<name>A0ABY3EFD6_9BURK</name>
<dbReference type="RefSeq" id="WP_144202686.1">
    <property type="nucleotide sequence ID" value="NZ_VCIZ01000023.1"/>
</dbReference>
<feature type="compositionally biased region" description="Polar residues" evidence="1">
    <location>
        <begin position="43"/>
        <end position="55"/>
    </location>
</feature>
<dbReference type="Proteomes" id="UP000318943">
    <property type="component" value="Unassembled WGS sequence"/>
</dbReference>
<feature type="region of interest" description="Disordered" evidence="1">
    <location>
        <begin position="433"/>
        <end position="452"/>
    </location>
</feature>